<dbReference type="InterPro" id="IPR036388">
    <property type="entry name" value="WH-like_DNA-bd_sf"/>
</dbReference>
<feature type="binding site" evidence="2">
    <location>
        <begin position="133"/>
        <end position="149"/>
    </location>
    <ligand>
        <name>ATP</name>
        <dbReference type="ChEBI" id="CHEBI:30616"/>
    </ligand>
</feature>
<organism evidence="5 6">
    <name type="scientific">Candidatus Roizmanbacteria bacterium CG22_combo_CG10-13_8_21_14_all_38_20</name>
    <dbReference type="NCBI Taxonomy" id="1974862"/>
    <lineage>
        <taxon>Bacteria</taxon>
        <taxon>Candidatus Roizmaniibacteriota</taxon>
    </lineage>
</organism>
<dbReference type="InterPro" id="IPR003812">
    <property type="entry name" value="Fido"/>
</dbReference>
<comment type="caution">
    <text evidence="5">The sequence shown here is derived from an EMBL/GenBank/DDBJ whole genome shotgun (WGS) entry which is preliminary data.</text>
</comment>
<proteinExistence type="predicted"/>
<dbReference type="InterPro" id="IPR036390">
    <property type="entry name" value="WH_DNA-bd_sf"/>
</dbReference>
<dbReference type="PANTHER" id="PTHR13504">
    <property type="entry name" value="FIDO DOMAIN-CONTAINING PROTEIN DDB_G0283145"/>
    <property type="match status" value="1"/>
</dbReference>
<keyword evidence="2" id="KW-0547">Nucleotide-binding</keyword>
<dbReference type="EMBL" id="PCTA01000022">
    <property type="protein sequence ID" value="PIP61622.1"/>
    <property type="molecule type" value="Genomic_DNA"/>
</dbReference>
<feature type="domain" description="Fido" evidence="4">
    <location>
        <begin position="102"/>
        <end position="256"/>
    </location>
</feature>
<feature type="site" description="Important for autoinhibition of adenylyltransferase activity" evidence="3">
    <location>
        <position position="55"/>
    </location>
</feature>
<dbReference type="Pfam" id="PF02661">
    <property type="entry name" value="Fic"/>
    <property type="match status" value="1"/>
</dbReference>
<dbReference type="Proteomes" id="UP000231246">
    <property type="component" value="Unassembled WGS sequence"/>
</dbReference>
<dbReference type="PROSITE" id="PS51459">
    <property type="entry name" value="FIDO"/>
    <property type="match status" value="1"/>
</dbReference>
<dbReference type="SUPFAM" id="SSF46785">
    <property type="entry name" value="Winged helix' DNA-binding domain"/>
    <property type="match status" value="1"/>
</dbReference>
<evidence type="ECO:0000259" key="4">
    <source>
        <dbReference type="PROSITE" id="PS51459"/>
    </source>
</evidence>
<dbReference type="InterPro" id="IPR040198">
    <property type="entry name" value="Fido_containing"/>
</dbReference>
<accession>A0A2H0BVB2</accession>
<evidence type="ECO:0000313" key="5">
    <source>
        <dbReference type="EMBL" id="PIP61622.1"/>
    </source>
</evidence>
<dbReference type="SUPFAM" id="SSF140931">
    <property type="entry name" value="Fic-like"/>
    <property type="match status" value="1"/>
</dbReference>
<protein>
    <recommendedName>
        <fullName evidence="4">Fido domain-containing protein</fullName>
    </recommendedName>
</protein>
<evidence type="ECO:0000256" key="3">
    <source>
        <dbReference type="PIRSR" id="PIRSR640198-3"/>
    </source>
</evidence>
<evidence type="ECO:0000256" key="2">
    <source>
        <dbReference type="PIRSR" id="PIRSR640198-2"/>
    </source>
</evidence>
<sequence>MFKPNYVISPKLLTNLTQIERFYGQIESENLIPSVALRLQNSNIALATHHSTSIEGNPLTPVEVTNVILGDRIPTTKAEKEVRDYFEALVHLDSYKQDKHKLDSSLILELHGLAMRHAKDMRIGEYRNSKVVVGHTEIVDGSATIKVKHDPPAHTEGDIDKLINELILWFETDKETPAILKAGIFHHWFVYIHPFFDGNGRVTRLVTSYLLMLSGYEVSRYFILDDYYDIDRLLYSDMLHSADEGNHTEWLEYFTDGLVYSLQAAMAKITEYKEAKLEHVKGDNRALVTKREEDVLRIVMELKTVRSSDISKRFEVTRQQAFRLLDSLVEKQILEKKGKTKASYYKLAK</sequence>
<dbReference type="AlphaFoldDB" id="A0A2H0BVB2"/>
<dbReference type="GO" id="GO:0005524">
    <property type="term" value="F:ATP binding"/>
    <property type="evidence" value="ECO:0007669"/>
    <property type="project" value="UniProtKB-KW"/>
</dbReference>
<gene>
    <name evidence="5" type="ORF">COW99_03175</name>
</gene>
<evidence type="ECO:0000313" key="6">
    <source>
        <dbReference type="Proteomes" id="UP000231246"/>
    </source>
</evidence>
<feature type="active site" evidence="1">
    <location>
        <position position="193"/>
    </location>
</feature>
<feature type="binding site" evidence="2">
    <location>
        <begin position="197"/>
        <end position="204"/>
    </location>
    <ligand>
        <name>ATP</name>
        <dbReference type="ChEBI" id="CHEBI:30616"/>
    </ligand>
</feature>
<dbReference type="InterPro" id="IPR036597">
    <property type="entry name" value="Fido-like_dom_sf"/>
</dbReference>
<name>A0A2H0BVB2_9BACT</name>
<dbReference type="Gene3D" id="1.10.3290.10">
    <property type="entry name" value="Fido-like domain"/>
    <property type="match status" value="1"/>
</dbReference>
<dbReference type="PANTHER" id="PTHR13504:SF38">
    <property type="entry name" value="FIDO DOMAIN-CONTAINING PROTEIN"/>
    <property type="match status" value="1"/>
</dbReference>
<dbReference type="Gene3D" id="1.10.10.10">
    <property type="entry name" value="Winged helix-like DNA-binding domain superfamily/Winged helix DNA-binding domain"/>
    <property type="match status" value="1"/>
</dbReference>
<evidence type="ECO:0000256" key="1">
    <source>
        <dbReference type="PIRSR" id="PIRSR640198-1"/>
    </source>
</evidence>
<reference evidence="5 6" key="1">
    <citation type="submission" date="2017-09" db="EMBL/GenBank/DDBJ databases">
        <title>Depth-based differentiation of microbial function through sediment-hosted aquifers and enrichment of novel symbionts in the deep terrestrial subsurface.</title>
        <authorList>
            <person name="Probst A.J."/>
            <person name="Ladd B."/>
            <person name="Jarett J.K."/>
            <person name="Geller-Mcgrath D.E."/>
            <person name="Sieber C.M."/>
            <person name="Emerson J.B."/>
            <person name="Anantharaman K."/>
            <person name="Thomas B.C."/>
            <person name="Malmstrom R."/>
            <person name="Stieglmeier M."/>
            <person name="Klingl A."/>
            <person name="Woyke T."/>
            <person name="Ryan C.M."/>
            <person name="Banfield J.F."/>
        </authorList>
    </citation>
    <scope>NUCLEOTIDE SEQUENCE [LARGE SCALE GENOMIC DNA]</scope>
    <source>
        <strain evidence="5">CG22_combo_CG10-13_8_21_14_all_38_20</strain>
    </source>
</reference>
<keyword evidence="2" id="KW-0067">ATP-binding</keyword>